<dbReference type="PANTHER" id="PTHR14865:SF2">
    <property type="entry name" value="CST COMPLEX SUBUNIT CTC1"/>
    <property type="match status" value="1"/>
</dbReference>
<accession>A0A8C3F4L2</accession>
<dbReference type="GO" id="GO:0010833">
    <property type="term" value="P:telomere maintenance via telomere lengthening"/>
    <property type="evidence" value="ECO:0007669"/>
    <property type="project" value="TreeGrafter"/>
</dbReference>
<gene>
    <name evidence="10" type="primary">CTC1</name>
</gene>
<keyword evidence="6" id="KW-0779">Telomere</keyword>
<evidence type="ECO:0000256" key="1">
    <source>
        <dbReference type="ARBA" id="ARBA00004123"/>
    </source>
</evidence>
<keyword evidence="8" id="KW-0539">Nucleus</keyword>
<reference evidence="10" key="1">
    <citation type="journal article" date="2015" name="Genome Biol. Evol.">
        <title>Physical Mapping and Refinement of the Painted Turtle Genome (Chrysemys picta) Inform Amniote Genome Evolution and Challenge Turtle-Bird Chromosomal Conservation.</title>
        <authorList>
            <person name="Badenhorst D."/>
            <person name="Hillier L.W."/>
            <person name="Literman R."/>
            <person name="Montiel E.E."/>
            <person name="Radhakrishnan S."/>
            <person name="Shen Y."/>
            <person name="Minx P."/>
            <person name="Janes D.E."/>
            <person name="Warren W.C."/>
            <person name="Edwards S.V."/>
            <person name="Valenzuela N."/>
        </authorList>
    </citation>
    <scope>NUCLEOTIDE SEQUENCE [LARGE SCALE GENOMIC DNA]</scope>
</reference>
<name>A0A8C3F4L2_CHRPI</name>
<dbReference type="GO" id="GO:0003697">
    <property type="term" value="F:single-stranded DNA binding"/>
    <property type="evidence" value="ECO:0007669"/>
    <property type="project" value="InterPro"/>
</dbReference>
<dbReference type="Pfam" id="PF15489">
    <property type="entry name" value="CTC1"/>
    <property type="match status" value="2"/>
</dbReference>
<comment type="similarity">
    <text evidence="3">Belongs to the CTC1 family.</text>
</comment>
<dbReference type="GeneTree" id="ENSGT00390000011553"/>
<dbReference type="AlphaFoldDB" id="A0A8C3F4L2"/>
<dbReference type="InterPro" id="IPR029156">
    <property type="entry name" value="CTC1"/>
</dbReference>
<reference evidence="10" key="3">
    <citation type="submission" date="2025-09" db="UniProtKB">
        <authorList>
            <consortium name="Ensembl"/>
        </authorList>
    </citation>
    <scope>IDENTIFICATION</scope>
</reference>
<evidence type="ECO:0000256" key="6">
    <source>
        <dbReference type="ARBA" id="ARBA00022895"/>
    </source>
</evidence>
<evidence type="ECO:0000256" key="7">
    <source>
        <dbReference type="ARBA" id="ARBA00023125"/>
    </source>
</evidence>
<keyword evidence="11" id="KW-1185">Reference proteome</keyword>
<evidence type="ECO:0000256" key="2">
    <source>
        <dbReference type="ARBA" id="ARBA00004574"/>
    </source>
</evidence>
<evidence type="ECO:0000313" key="10">
    <source>
        <dbReference type="Ensembl" id="ENSCPBP00000002198.1"/>
    </source>
</evidence>
<dbReference type="PANTHER" id="PTHR14865">
    <property type="entry name" value="CST COMPLEX SUBUNIT CTC1"/>
    <property type="match status" value="1"/>
</dbReference>
<dbReference type="Proteomes" id="UP000694380">
    <property type="component" value="Chromosome 1"/>
</dbReference>
<dbReference type="GO" id="GO:0042162">
    <property type="term" value="F:telomeric DNA binding"/>
    <property type="evidence" value="ECO:0007669"/>
    <property type="project" value="TreeGrafter"/>
</dbReference>
<evidence type="ECO:0000256" key="8">
    <source>
        <dbReference type="ARBA" id="ARBA00023242"/>
    </source>
</evidence>
<evidence type="ECO:0000256" key="3">
    <source>
        <dbReference type="ARBA" id="ARBA00006332"/>
    </source>
</evidence>
<evidence type="ECO:0000256" key="9">
    <source>
        <dbReference type="SAM" id="MobiDB-lite"/>
    </source>
</evidence>
<protein>
    <recommendedName>
        <fullName evidence="4">CST complex subunit CTC1</fullName>
    </recommendedName>
</protein>
<reference evidence="10" key="2">
    <citation type="submission" date="2025-08" db="UniProtKB">
        <authorList>
            <consortium name="Ensembl"/>
        </authorList>
    </citation>
    <scope>IDENTIFICATION</scope>
</reference>
<proteinExistence type="inferred from homology"/>
<feature type="region of interest" description="Disordered" evidence="9">
    <location>
        <begin position="1"/>
        <end position="20"/>
    </location>
</feature>
<dbReference type="OMA" id="HTDYTPT"/>
<dbReference type="GO" id="GO:0045740">
    <property type="term" value="P:positive regulation of DNA replication"/>
    <property type="evidence" value="ECO:0007669"/>
    <property type="project" value="TreeGrafter"/>
</dbReference>
<dbReference type="Ensembl" id="ENSCPBT00000002684.1">
    <property type="protein sequence ID" value="ENSCPBP00000002198.1"/>
    <property type="gene ID" value="ENSCPBG00000001770.1"/>
</dbReference>
<feature type="region of interest" description="Disordered" evidence="9">
    <location>
        <begin position="686"/>
        <end position="742"/>
    </location>
</feature>
<evidence type="ECO:0000313" key="11">
    <source>
        <dbReference type="Proteomes" id="UP000694380"/>
    </source>
</evidence>
<keyword evidence="5" id="KW-0158">Chromosome</keyword>
<evidence type="ECO:0000256" key="4">
    <source>
        <dbReference type="ARBA" id="ARBA00016175"/>
    </source>
</evidence>
<sequence length="1277" mass="141006">METPGRPGGSRDVCMEEPGGAEQRWSRAARAFVRETLCPAGPGGGGPEQLADSVMRCLRSTWGGRSGELPLGYSFISISDLQCQQRTPCCSHMTWSTSDFKKWAHQGEVILPKQCVLPRTHLILIGYLTDGRRQKGKEKLMDGNLYVQDSTGSIPCELLHFESEWLELLFLFPSWAYIPQTNQGSAGYVEILADPVPVDPRPERVVDTIPVLYPPTAAQLLSMRVPRQKRAKLNVAGELARLSTLLCIHHKTFFFLFLKCFTSAACVPVLVQKPPQLAWHHMLQLGHGYVLTALSVSSLKASGHKGGPIQPVSPEAAVHLPRELTDEKLPVPAKESKILSYMGIITRVLNAQAGLYELDNKICLCLAYQQLLNSARGLRPGACVELRDVHLLQKPLASFPFAVVLGACLHSIVLLKGFSRLSTFHQPVASSRNLYMQLLFQYNLGLPLYLWLVSLLEMLEQRFCCFVGRRRLFIRSVPQGPGVAEKFLVPILNAVVPSKARVRDVHHEILAEMHHCPLQQYQPLEPPCQAPPLSLLRSVAEQRSKEAFNPSQLLSPLEAQHMGTQELNRRLAWSYDTFSAKSFQPRMVLLGVLRASCSSGSLQLRDKSASIPCVLSRRDGSPFADTALIGSLLQVETYQLVVERFLQSDFPSWEQLWTLEHVRGRETRLYVQFCFEDVQILHTPEVQVQEGPTSSDSPSLGKKDVRSSKVELGSPEAKLPKLEGTSPGAGSEEGCDRGQSSARETSCMSRLFLVTQKEGLMSRNYLPAAEGDGEGQELQLSFQATILWVDKPQLWGHPREIGNLPELEQTNHQREDSEAQQRVLLLFMGRSLRWFPFLHLDGLYRLIVPQCLDFGVFEQPCLSPLQGRLLNQSGCPSCLLVSATWHLQHETWISCLAQPQVIPGSERAGMRQTVFSIPELLSSSFTGSLVSFSGEIVERTLCASPGNEKLSAPCSKRRQKGTLLPWDHSVKLSVSAALGSSVVLDVYIAVAYLQHLWGLLPGAKILFQNLQRKISRFHNVYCTYIASSCISILALPPPCLLLSSNPAGIASKSPAATSPSLVFLSKLLLQPHSLSQGQILCHLSCVLALSLQWICSVCSSIFREGRCSRHSPPCPSQTGVSQASAKILVEDGTGEALVLCKNQQVAAVLGLSPVEWKAVQSNVQRRGSIFIQHGGANARPGCVEEPEDLVTCYLKSLCRSHAICRPILLAFSLDKKSSKISQPDSLQLRRFLCGEMEFVSRVGARLSLTCLNIQEADPKVLCGLSSKRIKTLIGHSA</sequence>
<evidence type="ECO:0000256" key="5">
    <source>
        <dbReference type="ARBA" id="ARBA00022454"/>
    </source>
</evidence>
<organism evidence="10 11">
    <name type="scientific">Chrysemys picta bellii</name>
    <name type="common">Western painted turtle</name>
    <name type="synonym">Emys bellii</name>
    <dbReference type="NCBI Taxonomy" id="8478"/>
    <lineage>
        <taxon>Eukaryota</taxon>
        <taxon>Metazoa</taxon>
        <taxon>Chordata</taxon>
        <taxon>Craniata</taxon>
        <taxon>Vertebrata</taxon>
        <taxon>Euteleostomi</taxon>
        <taxon>Archelosauria</taxon>
        <taxon>Testudinata</taxon>
        <taxon>Testudines</taxon>
        <taxon>Cryptodira</taxon>
        <taxon>Durocryptodira</taxon>
        <taxon>Testudinoidea</taxon>
        <taxon>Emydidae</taxon>
        <taxon>Chrysemys</taxon>
    </lineage>
</organism>
<comment type="subcellular location">
    <subcellularLocation>
        <location evidence="2">Chromosome</location>
        <location evidence="2">Telomere</location>
    </subcellularLocation>
    <subcellularLocation>
        <location evidence="1">Nucleus</location>
    </subcellularLocation>
</comment>
<keyword evidence="7" id="KW-0238">DNA-binding</keyword>
<dbReference type="InterPro" id="IPR042617">
    <property type="entry name" value="CTC1-like"/>
</dbReference>
<dbReference type="GO" id="GO:1990879">
    <property type="term" value="C:CST complex"/>
    <property type="evidence" value="ECO:0007669"/>
    <property type="project" value="TreeGrafter"/>
</dbReference>